<protein>
    <submittedName>
        <fullName evidence="3">Uncharacterized protein</fullName>
    </submittedName>
</protein>
<feature type="compositionally biased region" description="Low complexity" evidence="2">
    <location>
        <begin position="161"/>
        <end position="180"/>
    </location>
</feature>
<evidence type="ECO:0000256" key="1">
    <source>
        <dbReference type="SAM" id="Coils"/>
    </source>
</evidence>
<dbReference type="Proteomes" id="UP000288725">
    <property type="component" value="Unassembled WGS sequence"/>
</dbReference>
<sequence>MAFSSIAEEKPTSIGLVMRIVAERERLPAFCARGPLHGATCAAINVANSLVVLAAAFQGSSGAVLRGKSLEPSSPHGQGNALALAGGHNEASLEVKNVPGGMFHGGHRVPTAVLEIVRRASTAGVAVSEQELKELIADVQDVEQRLSALMKGQAAVLTSGGQASNGAAAGTGASGSSGSSGSSGGSGGSLPSNAASDPDRQEGTATGVPDFVVSGAVPDQLTTGVANSANSLAATSTASVIQGVSNGLGASGSDLGTVVTSSVRAGASGCTFTITRTLTEYIVDDPTQLPVAEDVSAIVNGTSASENLSANLKAIPSGVDGTALLDMALASPGAPGASASLPSSAAALAAAPEATLPPAPAEVVAQEASSVAPSAEPAAAAFAEGTTLYDRADRSL</sequence>
<evidence type="ECO:0000256" key="2">
    <source>
        <dbReference type="SAM" id="MobiDB-lite"/>
    </source>
</evidence>
<organism evidence="3 4">
    <name type="scientific">Verticillium dahliae</name>
    <name type="common">Verticillium wilt</name>
    <dbReference type="NCBI Taxonomy" id="27337"/>
    <lineage>
        <taxon>Eukaryota</taxon>
        <taxon>Fungi</taxon>
        <taxon>Dikarya</taxon>
        <taxon>Ascomycota</taxon>
        <taxon>Pezizomycotina</taxon>
        <taxon>Sordariomycetes</taxon>
        <taxon>Hypocreomycetidae</taxon>
        <taxon>Glomerellales</taxon>
        <taxon>Plectosphaerellaceae</taxon>
        <taxon>Verticillium</taxon>
    </lineage>
</organism>
<reference evidence="3 4" key="1">
    <citation type="submission" date="2018-12" db="EMBL/GenBank/DDBJ databases">
        <title>Genome of Verticillium dahliae isolate Getta Getta.</title>
        <authorList>
            <person name="Gardiner D.M."/>
        </authorList>
    </citation>
    <scope>NUCLEOTIDE SEQUENCE [LARGE SCALE GENOMIC DNA]</scope>
    <source>
        <strain evidence="3 4">Getta Getta</strain>
    </source>
</reference>
<proteinExistence type="predicted"/>
<dbReference type="AlphaFoldDB" id="A0A444S4E6"/>
<keyword evidence="1" id="KW-0175">Coiled coil</keyword>
<evidence type="ECO:0000313" key="3">
    <source>
        <dbReference type="EMBL" id="RXG48281.1"/>
    </source>
</evidence>
<feature type="coiled-coil region" evidence="1">
    <location>
        <begin position="125"/>
        <end position="152"/>
    </location>
</feature>
<gene>
    <name evidence="3" type="ORF">VDGE_08583</name>
</gene>
<comment type="caution">
    <text evidence="3">The sequence shown here is derived from an EMBL/GenBank/DDBJ whole genome shotgun (WGS) entry which is preliminary data.</text>
</comment>
<evidence type="ECO:0000313" key="4">
    <source>
        <dbReference type="Proteomes" id="UP000288725"/>
    </source>
</evidence>
<accession>A0A444S4E6</accession>
<dbReference type="EMBL" id="RSDZ01000030">
    <property type="protein sequence ID" value="RXG48281.1"/>
    <property type="molecule type" value="Genomic_DNA"/>
</dbReference>
<name>A0A444S4E6_VERDA</name>
<feature type="region of interest" description="Disordered" evidence="2">
    <location>
        <begin position="161"/>
        <end position="211"/>
    </location>
</feature>